<accession>A0ABT4SRG7</accession>
<dbReference type="RefSeq" id="WP_271275279.1">
    <property type="nucleotide sequence ID" value="NZ_BAABFD010000004.1"/>
</dbReference>
<dbReference type="SUPFAM" id="SSF48452">
    <property type="entry name" value="TPR-like"/>
    <property type="match status" value="4"/>
</dbReference>
<sequence>MLETSIRTLGASAEVMALKGDLDGAADAMDRALRIAQDATGPQERILIAVAAGMATVCPLQQALRAANAIKRVEDRIGALGSVAAALSRAGRTTEALAPITEAELSPTGLRALAEALVMAGDIDRAVTVAGRDPDPSWGWDAFARALVRAGRLDQAYATALFLVTDRPRRDIALLVVAEALAASRRGDQAVEVAEHIADPSCRTQALRAAALALDDPDRTAALLRRAETAARAIPNPGTRQAELRALALACAERGDLTRALTTPDWAGRITLARQLLHSGRKAQAAALLDHAQPRDADDAATLHNAQDPDSDMHAGDAATLRNAQTPDVSLAAVLGDVRALDGGLQVDVAVTMAQAGRIDRAVALARAIADRFRREQALARIARSAIEAGRPERAGEILDEAAAAALAVDGTDDIRHIRGLAELADALAHAGRREQAGELLRRAELLVHTLYEEQERFEAWRLLAAALGRAGLLDRADVIAAARWPSPWPDLVRALCDIGAYDDAYERTPSIPDPGQRSWALQRVAAGHAQAGRLDQAESIALAIEEAAPRAEALLSVAKARTRSGQLNHAVALLRDAETAARSVTSSRDHDRLLRELVDALLATGRLDQAAELLAQAEAAAHTPAALAAVLIASGQLDRAFRTALDVRDTLEQCGALSSVAEALAATDAPPGRVSQVLLHADATAAQATDPALRVRLRARLSRAWAATGDTHRAERTIDELLAESASLPPQATADLAQALSTLGQYDRALALTTDPQTAATVIITMARTGEFTRATDLAHTLPTPQPREWALAEISRAMTVPGPPTGRTSPS</sequence>
<gene>
    <name evidence="1" type="ORF">OUY24_04460</name>
</gene>
<proteinExistence type="predicted"/>
<dbReference type="EMBL" id="JAPNUD010000007">
    <property type="protein sequence ID" value="MDA0639861.1"/>
    <property type="molecule type" value="Genomic_DNA"/>
</dbReference>
<dbReference type="InterPro" id="IPR011990">
    <property type="entry name" value="TPR-like_helical_dom_sf"/>
</dbReference>
<dbReference type="Gene3D" id="1.25.40.10">
    <property type="entry name" value="Tetratricopeptide repeat domain"/>
    <property type="match status" value="5"/>
</dbReference>
<reference evidence="1 2" key="1">
    <citation type="submission" date="2022-11" db="EMBL/GenBank/DDBJ databases">
        <title>Nonomuraea corallina sp. nov., a new species of the genus Nonomuraea isolated from sea side sediment in Thai sea.</title>
        <authorList>
            <person name="Ngamcharungchit C."/>
            <person name="Matsumoto A."/>
            <person name="Suriyachadkun C."/>
            <person name="Panbangred W."/>
            <person name="Inahashi Y."/>
            <person name="Intra B."/>
        </authorList>
    </citation>
    <scope>NUCLEOTIDE SEQUENCE [LARGE SCALE GENOMIC DNA]</scope>
    <source>
        <strain evidence="1 2">DSM 43553</strain>
    </source>
</reference>
<evidence type="ECO:0000313" key="1">
    <source>
        <dbReference type="EMBL" id="MDA0639861.1"/>
    </source>
</evidence>
<keyword evidence="2" id="KW-1185">Reference proteome</keyword>
<evidence type="ECO:0000313" key="2">
    <source>
        <dbReference type="Proteomes" id="UP001212498"/>
    </source>
</evidence>
<name>A0ABT4SRG7_9ACTN</name>
<evidence type="ECO:0008006" key="3">
    <source>
        <dbReference type="Google" id="ProtNLM"/>
    </source>
</evidence>
<organism evidence="1 2">
    <name type="scientific">Nonomuraea ferruginea</name>
    <dbReference type="NCBI Taxonomy" id="46174"/>
    <lineage>
        <taxon>Bacteria</taxon>
        <taxon>Bacillati</taxon>
        <taxon>Actinomycetota</taxon>
        <taxon>Actinomycetes</taxon>
        <taxon>Streptosporangiales</taxon>
        <taxon>Streptosporangiaceae</taxon>
        <taxon>Nonomuraea</taxon>
    </lineage>
</organism>
<protein>
    <recommendedName>
        <fullName evidence="3">Tetratricopeptide repeat protein</fullName>
    </recommendedName>
</protein>
<dbReference type="Proteomes" id="UP001212498">
    <property type="component" value="Unassembled WGS sequence"/>
</dbReference>
<comment type="caution">
    <text evidence="1">The sequence shown here is derived from an EMBL/GenBank/DDBJ whole genome shotgun (WGS) entry which is preliminary data.</text>
</comment>